<feature type="active site" description="Proton donor" evidence="3">
    <location>
        <position position="350"/>
    </location>
</feature>
<dbReference type="InterPro" id="IPR022643">
    <property type="entry name" value="De-COase2_C"/>
</dbReference>
<dbReference type="Proteomes" id="UP000005316">
    <property type="component" value="Unassembled WGS sequence"/>
</dbReference>
<feature type="domain" description="Orn/DAP/Arg decarboxylase 2 C-terminal" evidence="5">
    <location>
        <begin position="288"/>
        <end position="377"/>
    </location>
</feature>
<keyword evidence="2 3" id="KW-0663">Pyridoxal phosphate</keyword>
<dbReference type="AlphaFoldDB" id="F9DNM5"/>
<evidence type="ECO:0000313" key="8">
    <source>
        <dbReference type="Proteomes" id="UP000005316"/>
    </source>
</evidence>
<dbReference type="InterPro" id="IPR009006">
    <property type="entry name" value="Ala_racemase/Decarboxylase_C"/>
</dbReference>
<feature type="domain" description="Orn/DAP/Arg decarboxylase 2 N-terminal" evidence="6">
    <location>
        <begin position="38"/>
        <end position="287"/>
    </location>
</feature>
<protein>
    <submittedName>
        <fullName evidence="7">Family 2 Orn/DAP/Arg decarboxylase</fullName>
    </submittedName>
</protein>
<evidence type="ECO:0000256" key="4">
    <source>
        <dbReference type="RuleBase" id="RU003737"/>
    </source>
</evidence>
<dbReference type="SUPFAM" id="SSF50621">
    <property type="entry name" value="Alanine racemase C-terminal domain-like"/>
    <property type="match status" value="1"/>
</dbReference>
<proteinExistence type="inferred from homology"/>
<accession>F9DNM5</accession>
<feature type="modified residue" description="N6-(pyridoxal phosphate)lysine" evidence="3">
    <location>
        <position position="57"/>
    </location>
</feature>
<comment type="similarity">
    <text evidence="4">Belongs to the Orn/Lys/Arg decarboxylase class-II family.</text>
</comment>
<organism evidence="7 8">
    <name type="scientific">Sporosarcina newyorkensis 2681</name>
    <dbReference type="NCBI Taxonomy" id="1027292"/>
    <lineage>
        <taxon>Bacteria</taxon>
        <taxon>Bacillati</taxon>
        <taxon>Bacillota</taxon>
        <taxon>Bacilli</taxon>
        <taxon>Bacillales</taxon>
        <taxon>Caryophanaceae</taxon>
        <taxon>Sporosarcina</taxon>
    </lineage>
</organism>
<dbReference type="InterPro" id="IPR022644">
    <property type="entry name" value="De-COase2_N"/>
</dbReference>
<dbReference type="GO" id="GO:0008836">
    <property type="term" value="F:diaminopimelate decarboxylase activity"/>
    <property type="evidence" value="ECO:0007669"/>
    <property type="project" value="TreeGrafter"/>
</dbReference>
<dbReference type="Gene3D" id="3.20.20.10">
    <property type="entry name" value="Alanine racemase"/>
    <property type="match status" value="1"/>
</dbReference>
<evidence type="ECO:0000256" key="1">
    <source>
        <dbReference type="ARBA" id="ARBA00001933"/>
    </source>
</evidence>
<dbReference type="InterPro" id="IPR029066">
    <property type="entry name" value="PLP-binding_barrel"/>
</dbReference>
<evidence type="ECO:0000259" key="5">
    <source>
        <dbReference type="Pfam" id="PF00278"/>
    </source>
</evidence>
<evidence type="ECO:0000256" key="2">
    <source>
        <dbReference type="ARBA" id="ARBA00022898"/>
    </source>
</evidence>
<sequence>MNTLQLARKSENISMLERKYGDFFYLFNVNKLGDNYSEMFSAFKSRYDHFIIGYSYKTNYLPALIKKLSKMGAYSEVVSRVEYDLALKLGVEPNKIIFNGPFKSYDDIALALEGNSILNLDSFYEIELVKEYAAAHTDKNHKVGIRTNFDLTIDGETPLLDGFERSRFGFFLENGDIETAIDELTSIPNVKVVGLHGHFSTSIRSLTIYKKIIQTLCNLAKHYLSDTLEYLDVGGGFFGHVPKTMNIKDAPTFEEYAEIICSVVNKEKKNFKKEPMLIIEPGLALVADTFKFFCKVIDVKKYQDESFVLVEGSVHNIKPAMHNRNLPLKHVKRDTRYYKQGKFNVVGYTCMEKDYLISGQIGEIPKPKDFLVFSNVGAYTIVFAPAFIKERPPIIAIEDGSYSLVRKREKLTDFINDKVYIY</sequence>
<dbReference type="EMBL" id="AFPZ01000012">
    <property type="protein sequence ID" value="EGQ27597.1"/>
    <property type="molecule type" value="Genomic_DNA"/>
</dbReference>
<dbReference type="SUPFAM" id="SSF51419">
    <property type="entry name" value="PLP-binding barrel"/>
    <property type="match status" value="1"/>
</dbReference>
<gene>
    <name evidence="7" type="ORF">HMPREF9372_0405</name>
</gene>
<dbReference type="HOGENOM" id="CLU_026444_0_1_9"/>
<dbReference type="GO" id="GO:0009089">
    <property type="term" value="P:lysine biosynthetic process via diaminopimelate"/>
    <property type="evidence" value="ECO:0007669"/>
    <property type="project" value="TreeGrafter"/>
</dbReference>
<dbReference type="PANTHER" id="PTHR43727">
    <property type="entry name" value="DIAMINOPIMELATE DECARBOXYLASE"/>
    <property type="match status" value="1"/>
</dbReference>
<comment type="caution">
    <text evidence="7">The sequence shown here is derived from an EMBL/GenBank/DDBJ whole genome shotgun (WGS) entry which is preliminary data.</text>
</comment>
<dbReference type="Gene3D" id="2.40.37.10">
    <property type="entry name" value="Lyase, Ornithine Decarboxylase, Chain A, domain 1"/>
    <property type="match status" value="1"/>
</dbReference>
<comment type="cofactor">
    <cofactor evidence="1 3">
        <name>pyridoxal 5'-phosphate</name>
        <dbReference type="ChEBI" id="CHEBI:597326"/>
    </cofactor>
</comment>
<dbReference type="PANTHER" id="PTHR43727:SF2">
    <property type="entry name" value="GROUP IV DECARBOXYLASE"/>
    <property type="match status" value="1"/>
</dbReference>
<evidence type="ECO:0000313" key="7">
    <source>
        <dbReference type="EMBL" id="EGQ27597.1"/>
    </source>
</evidence>
<name>F9DNM5_9BACL</name>
<dbReference type="InterPro" id="IPR000183">
    <property type="entry name" value="Orn/DAP/Arg_de-COase"/>
</dbReference>
<reference evidence="7 8" key="1">
    <citation type="submission" date="2011-04" db="EMBL/GenBank/DDBJ databases">
        <authorList>
            <person name="Muzny D."/>
            <person name="Qin X."/>
            <person name="Deng J."/>
            <person name="Jiang H."/>
            <person name="Liu Y."/>
            <person name="Qu J."/>
            <person name="Song X.-Z."/>
            <person name="Zhang L."/>
            <person name="Thornton R."/>
            <person name="Coyle M."/>
            <person name="Francisco L."/>
            <person name="Jackson L."/>
            <person name="Javaid M."/>
            <person name="Korchina V."/>
            <person name="Kovar C."/>
            <person name="Mata R."/>
            <person name="Mathew T."/>
            <person name="Ngo R."/>
            <person name="Nguyen L."/>
            <person name="Nguyen N."/>
            <person name="Okwuonu G."/>
            <person name="Ongeri F."/>
            <person name="Pham C."/>
            <person name="Simmons D."/>
            <person name="Wilczek-Boney K."/>
            <person name="Hale W."/>
            <person name="Jakkamsetti A."/>
            <person name="Pham P."/>
            <person name="Ruth R."/>
            <person name="San Lucas F."/>
            <person name="Warren J."/>
            <person name="Zhang J."/>
            <person name="Zhao Z."/>
            <person name="Zhou C."/>
            <person name="Zhu D."/>
            <person name="Lee S."/>
            <person name="Bess C."/>
            <person name="Blankenburg K."/>
            <person name="Forbes L."/>
            <person name="Fu Q."/>
            <person name="Gubbala S."/>
            <person name="Hirani K."/>
            <person name="Jayaseelan J.C."/>
            <person name="Lara F."/>
            <person name="Munidasa M."/>
            <person name="Palculict T."/>
            <person name="Patil S."/>
            <person name="Pu L.-L."/>
            <person name="Saada N."/>
            <person name="Tang L."/>
            <person name="Weissenberger G."/>
            <person name="Zhu Y."/>
            <person name="Hemphill L."/>
            <person name="Shang Y."/>
            <person name="Youmans B."/>
            <person name="Ayvaz T."/>
            <person name="Ross M."/>
            <person name="Santibanez J."/>
            <person name="Aqrawi P."/>
            <person name="Gross S."/>
            <person name="Joshi V."/>
            <person name="Fowler G."/>
            <person name="Nazareth L."/>
            <person name="Reid J."/>
            <person name="Worley K."/>
            <person name="Petrosino J."/>
            <person name="Highlander S."/>
            <person name="Gibbs R."/>
        </authorList>
    </citation>
    <scope>NUCLEOTIDE SEQUENCE [LARGE SCALE GENOMIC DNA]</scope>
    <source>
        <strain evidence="7 8">2681</strain>
    </source>
</reference>
<dbReference type="Pfam" id="PF02784">
    <property type="entry name" value="Orn_Arg_deC_N"/>
    <property type="match status" value="1"/>
</dbReference>
<evidence type="ECO:0000256" key="3">
    <source>
        <dbReference type="PIRSR" id="PIRSR600183-50"/>
    </source>
</evidence>
<dbReference type="eggNOG" id="COG0019">
    <property type="taxonomic scope" value="Bacteria"/>
</dbReference>
<dbReference type="PRINTS" id="PR01179">
    <property type="entry name" value="ODADCRBXLASE"/>
</dbReference>
<evidence type="ECO:0000259" key="6">
    <source>
        <dbReference type="Pfam" id="PF02784"/>
    </source>
</evidence>
<dbReference type="Pfam" id="PF00278">
    <property type="entry name" value="Orn_DAP_Arg_deC"/>
    <property type="match status" value="1"/>
</dbReference>